<dbReference type="EMBL" id="MDHN01000003">
    <property type="protein sequence ID" value="OFC72665.1"/>
    <property type="molecule type" value="Genomic_DNA"/>
</dbReference>
<dbReference type="RefSeq" id="WP_070123289.1">
    <property type="nucleotide sequence ID" value="NZ_MDHN01000003.1"/>
</dbReference>
<gene>
    <name evidence="1" type="ORF">BFC18_02105</name>
</gene>
<evidence type="ECO:0000313" key="2">
    <source>
        <dbReference type="Proteomes" id="UP000175691"/>
    </source>
</evidence>
<dbReference type="AlphaFoldDB" id="A0A1E7ZGL1"/>
<name>A0A1E7ZGL1_9ALTE</name>
<dbReference type="OrthoDB" id="1374948at2"/>
<keyword evidence="2" id="KW-1185">Reference proteome</keyword>
<organism evidence="1 2">
    <name type="scientific">Alteromonas confluentis</name>
    <dbReference type="NCBI Taxonomy" id="1656094"/>
    <lineage>
        <taxon>Bacteria</taxon>
        <taxon>Pseudomonadati</taxon>
        <taxon>Pseudomonadota</taxon>
        <taxon>Gammaproteobacteria</taxon>
        <taxon>Alteromonadales</taxon>
        <taxon>Alteromonadaceae</taxon>
        <taxon>Alteromonas/Salinimonas group</taxon>
        <taxon>Alteromonas</taxon>
    </lineage>
</organism>
<proteinExistence type="predicted"/>
<evidence type="ECO:0000313" key="1">
    <source>
        <dbReference type="EMBL" id="OFC72665.1"/>
    </source>
</evidence>
<reference evidence="1 2" key="1">
    <citation type="submission" date="2016-08" db="EMBL/GenBank/DDBJ databases">
        <authorList>
            <person name="Seilhamer J.J."/>
        </authorList>
    </citation>
    <scope>NUCLEOTIDE SEQUENCE [LARGE SCALE GENOMIC DNA]</scope>
    <source>
        <strain evidence="1 2">KCTC 42603</strain>
    </source>
</reference>
<comment type="caution">
    <text evidence="1">The sequence shown here is derived from an EMBL/GenBank/DDBJ whole genome shotgun (WGS) entry which is preliminary data.</text>
</comment>
<dbReference type="Proteomes" id="UP000175691">
    <property type="component" value="Unassembled WGS sequence"/>
</dbReference>
<accession>A0A1E7ZGL1</accession>
<sequence>MDSAYCIQSPGNNVLMPLEEEQFRELKRAKKRLSSAYAIRHKFRLIKTNYALIANSLKSLGYSYLTELTSEQRQDIKNQVNANVSNYILSARTFTAQLKRHVQACLPQDRVEVNRLTRRMEIEYQRSFAYRFIDSLYDYISYYGISVHSVDVSGKLSLNNTDERVYEIKAYIERAYLGGPTDFRASVLKEMPARVELIELLDAYMESLGRIYDLACKITDEATEQSQLLLREFLNVFEGVNGTRADNLFVVHSIGDSPDKIYDSFPISMYSAQAEVYDNNP</sequence>
<protein>
    <submittedName>
        <fullName evidence="1">Uncharacterized protein</fullName>
    </submittedName>
</protein>
<dbReference type="STRING" id="1656094.BFC18_02105"/>